<evidence type="ECO:0000256" key="1">
    <source>
        <dbReference type="ARBA" id="ARBA00001946"/>
    </source>
</evidence>
<keyword evidence="3" id="KW-0479">Metal-binding</keyword>
<dbReference type="InterPro" id="IPR051121">
    <property type="entry name" value="FAH"/>
</dbReference>
<protein>
    <submittedName>
        <fullName evidence="5">Fumarylacetoacetate hydrolase family protein</fullName>
    </submittedName>
</protein>
<comment type="cofactor">
    <cofactor evidence="1">
        <name>Mg(2+)</name>
        <dbReference type="ChEBI" id="CHEBI:18420"/>
    </cofactor>
</comment>
<name>A0A426V6A8_9BURK</name>
<dbReference type="PANTHER" id="PTHR42796:SF4">
    <property type="entry name" value="FUMARYLACETOACETATE HYDROLASE DOMAIN-CONTAINING PROTEIN 2A"/>
    <property type="match status" value="1"/>
</dbReference>
<dbReference type="Gene3D" id="3.90.850.10">
    <property type="entry name" value="Fumarylacetoacetase-like, C-terminal domain"/>
    <property type="match status" value="1"/>
</dbReference>
<sequence>MSTSLVRYASPDDPGQARWGVLFDRRIAPLPGTYDTTADLIRHGQVEARALTAAQAVIAIDDVTVLSPITANQQFLCQGVNYGSHVRESGMDTANMPFNTFFTKASSSLSGPYDDVVRPAHVKLLDYEIELGLVLGRDLTTGVQVQPDRLHDVLAGITIVNDVSARDVQLPQGQFYKGKSYRTFGPAGPVLLLLEPAEWQRWPDLHMRLSVNGQVRQDTYCRDMLHPPHATVSEFSALQNLQAGDLIATGTPAGCAAKAPGKLPMWVARHFLSEPTKWRLFIKGGLRNPLYLQPNDVMSLSIRTDDGALDLGQQRTVVVA</sequence>
<dbReference type="GO" id="GO:0044281">
    <property type="term" value="P:small molecule metabolic process"/>
    <property type="evidence" value="ECO:0007669"/>
    <property type="project" value="UniProtKB-ARBA"/>
</dbReference>
<dbReference type="AlphaFoldDB" id="A0A426V6A8"/>
<dbReference type="EMBL" id="RSED01000024">
    <property type="protein sequence ID" value="RRS02350.1"/>
    <property type="molecule type" value="Genomic_DNA"/>
</dbReference>
<evidence type="ECO:0000259" key="4">
    <source>
        <dbReference type="Pfam" id="PF01557"/>
    </source>
</evidence>
<gene>
    <name evidence="5" type="ORF">EIP75_21065</name>
</gene>
<reference evidence="5 6" key="1">
    <citation type="submission" date="2018-12" db="EMBL/GenBank/DDBJ databases">
        <title>The whole draft genome of Aquabacterium sp. SJQ9.</title>
        <authorList>
            <person name="Sun L."/>
            <person name="Gao X."/>
            <person name="Chen W."/>
            <person name="Huang K."/>
        </authorList>
    </citation>
    <scope>NUCLEOTIDE SEQUENCE [LARGE SCALE GENOMIC DNA]</scope>
    <source>
        <strain evidence="5 6">SJQ9</strain>
    </source>
</reference>
<organism evidence="5 6">
    <name type="scientific">Aquabacterium soli</name>
    <dbReference type="NCBI Taxonomy" id="2493092"/>
    <lineage>
        <taxon>Bacteria</taxon>
        <taxon>Pseudomonadati</taxon>
        <taxon>Pseudomonadota</taxon>
        <taxon>Betaproteobacteria</taxon>
        <taxon>Burkholderiales</taxon>
        <taxon>Aquabacterium</taxon>
    </lineage>
</organism>
<dbReference type="SUPFAM" id="SSF56529">
    <property type="entry name" value="FAH"/>
    <property type="match status" value="1"/>
</dbReference>
<comment type="caution">
    <text evidence="5">The sequence shown here is derived from an EMBL/GenBank/DDBJ whole genome shotgun (WGS) entry which is preliminary data.</text>
</comment>
<evidence type="ECO:0000313" key="6">
    <source>
        <dbReference type="Proteomes" id="UP000269265"/>
    </source>
</evidence>
<dbReference type="PANTHER" id="PTHR42796">
    <property type="entry name" value="FUMARYLACETOACETATE HYDROLASE DOMAIN-CONTAINING PROTEIN 2A-RELATED"/>
    <property type="match status" value="1"/>
</dbReference>
<proteinExistence type="inferred from homology"/>
<comment type="similarity">
    <text evidence="2">Belongs to the FAH family.</text>
</comment>
<dbReference type="Pfam" id="PF01557">
    <property type="entry name" value="FAA_hydrolase"/>
    <property type="match status" value="1"/>
</dbReference>
<feature type="domain" description="Fumarylacetoacetase-like C-terminal" evidence="4">
    <location>
        <begin position="76"/>
        <end position="318"/>
    </location>
</feature>
<dbReference type="InterPro" id="IPR036663">
    <property type="entry name" value="Fumarylacetoacetase_C_sf"/>
</dbReference>
<keyword evidence="6" id="KW-1185">Reference proteome</keyword>
<evidence type="ECO:0000313" key="5">
    <source>
        <dbReference type="EMBL" id="RRS02350.1"/>
    </source>
</evidence>
<dbReference type="RefSeq" id="WP_125245170.1">
    <property type="nucleotide sequence ID" value="NZ_RSED01000024.1"/>
</dbReference>
<dbReference type="Proteomes" id="UP000269265">
    <property type="component" value="Unassembled WGS sequence"/>
</dbReference>
<accession>A0A426V6A8</accession>
<dbReference type="GO" id="GO:0016787">
    <property type="term" value="F:hydrolase activity"/>
    <property type="evidence" value="ECO:0007669"/>
    <property type="project" value="UniProtKB-KW"/>
</dbReference>
<dbReference type="OrthoDB" id="9805307at2"/>
<dbReference type="InterPro" id="IPR011234">
    <property type="entry name" value="Fumarylacetoacetase-like_C"/>
</dbReference>
<dbReference type="GO" id="GO:0046872">
    <property type="term" value="F:metal ion binding"/>
    <property type="evidence" value="ECO:0007669"/>
    <property type="project" value="UniProtKB-KW"/>
</dbReference>
<evidence type="ECO:0000256" key="3">
    <source>
        <dbReference type="ARBA" id="ARBA00022723"/>
    </source>
</evidence>
<keyword evidence="5" id="KW-0378">Hydrolase</keyword>
<evidence type="ECO:0000256" key="2">
    <source>
        <dbReference type="ARBA" id="ARBA00010211"/>
    </source>
</evidence>